<feature type="coiled-coil region" evidence="15">
    <location>
        <begin position="731"/>
        <end position="758"/>
    </location>
</feature>
<protein>
    <recommendedName>
        <fullName evidence="14">Alanine--tRNA ligase</fullName>
        <ecNumber evidence="14">6.1.1.7</ecNumber>
    </recommendedName>
    <alternativeName>
        <fullName evidence="14">Alanyl-tRNA synthetase</fullName>
        <shortName evidence="14">AlaRS</shortName>
    </alternativeName>
</protein>
<keyword evidence="14" id="KW-0963">Cytoplasm</keyword>
<dbReference type="Gene3D" id="3.30.930.10">
    <property type="entry name" value="Bira Bifunctional Protein, Domain 2"/>
    <property type="match status" value="1"/>
</dbReference>
<keyword evidence="10 14" id="KW-0648">Protein biosynthesis</keyword>
<dbReference type="PROSITE" id="PS50860">
    <property type="entry name" value="AA_TRNA_LIGASE_II_ALA"/>
    <property type="match status" value="1"/>
</dbReference>
<dbReference type="Pfam" id="PF02272">
    <property type="entry name" value="DHHA1"/>
    <property type="match status" value="1"/>
</dbReference>
<dbReference type="InterPro" id="IPR045864">
    <property type="entry name" value="aa-tRNA-synth_II/BPL/LPL"/>
</dbReference>
<evidence type="ECO:0000256" key="1">
    <source>
        <dbReference type="ARBA" id="ARBA00004496"/>
    </source>
</evidence>
<comment type="function">
    <text evidence="12 14">Catalyzes the attachment of alanine to tRNA(Ala) in a two-step reaction: alanine is first activated by ATP to form Ala-AMP and then transferred to the acceptor end of tRNA(Ala). Also edits incorrectly charged Ser-tRNA(Ala) and Gly-tRNA(Ala) via its editing domain.</text>
</comment>
<dbReference type="SUPFAM" id="SSF55186">
    <property type="entry name" value="ThrRS/AlaRS common domain"/>
    <property type="match status" value="1"/>
</dbReference>
<dbReference type="SUPFAM" id="SSF50447">
    <property type="entry name" value="Translation proteins"/>
    <property type="match status" value="1"/>
</dbReference>
<name>A0A934WUU6_9FIRM</name>
<dbReference type="FunFam" id="2.40.30.130:FF:000001">
    <property type="entry name" value="Alanine--tRNA ligase"/>
    <property type="match status" value="1"/>
</dbReference>
<dbReference type="GO" id="GO:0006419">
    <property type="term" value="P:alanyl-tRNA aminoacylation"/>
    <property type="evidence" value="ECO:0007669"/>
    <property type="project" value="UniProtKB-UniRule"/>
</dbReference>
<evidence type="ECO:0000256" key="12">
    <source>
        <dbReference type="ARBA" id="ARBA00024779"/>
    </source>
</evidence>
<evidence type="ECO:0000256" key="7">
    <source>
        <dbReference type="ARBA" id="ARBA00022833"/>
    </source>
</evidence>
<dbReference type="Gene3D" id="2.40.30.130">
    <property type="match status" value="1"/>
</dbReference>
<dbReference type="InterPro" id="IPR023033">
    <property type="entry name" value="Ala_tRNA_ligase_euk/bac"/>
</dbReference>
<dbReference type="PANTHER" id="PTHR11777">
    <property type="entry name" value="ALANYL-TRNA SYNTHETASE"/>
    <property type="match status" value="1"/>
</dbReference>
<comment type="subcellular location">
    <subcellularLocation>
        <location evidence="1 14">Cytoplasm</location>
    </subcellularLocation>
</comment>
<accession>A0A934WUU6</accession>
<evidence type="ECO:0000313" key="18">
    <source>
        <dbReference type="Proteomes" id="UP000633365"/>
    </source>
</evidence>
<evidence type="ECO:0000256" key="9">
    <source>
        <dbReference type="ARBA" id="ARBA00022884"/>
    </source>
</evidence>
<evidence type="ECO:0000256" key="4">
    <source>
        <dbReference type="ARBA" id="ARBA00022598"/>
    </source>
</evidence>
<dbReference type="EC" id="6.1.1.7" evidence="14"/>
<evidence type="ECO:0000256" key="3">
    <source>
        <dbReference type="ARBA" id="ARBA00022555"/>
    </source>
</evidence>
<evidence type="ECO:0000259" key="16">
    <source>
        <dbReference type="PROSITE" id="PS50860"/>
    </source>
</evidence>
<keyword evidence="9 14" id="KW-0694">RNA-binding</keyword>
<feature type="binding site" evidence="14">
    <location>
        <position position="566"/>
    </location>
    <ligand>
        <name>Zn(2+)</name>
        <dbReference type="ChEBI" id="CHEBI:29105"/>
    </ligand>
</feature>
<evidence type="ECO:0000256" key="8">
    <source>
        <dbReference type="ARBA" id="ARBA00022840"/>
    </source>
</evidence>
<feature type="domain" description="Alanyl-transfer RNA synthetases family profile" evidence="16">
    <location>
        <begin position="4"/>
        <end position="707"/>
    </location>
</feature>
<dbReference type="InterPro" id="IPR018162">
    <property type="entry name" value="Ala-tRNA-ligase_IIc_anticod-bd"/>
</dbReference>
<comment type="similarity">
    <text evidence="2 14">Belongs to the class-II aminoacyl-tRNA synthetase family.</text>
</comment>
<feature type="binding site" evidence="14">
    <location>
        <position position="562"/>
    </location>
    <ligand>
        <name>Zn(2+)</name>
        <dbReference type="ChEBI" id="CHEBI:29105"/>
    </ligand>
</feature>
<dbReference type="InterPro" id="IPR018164">
    <property type="entry name" value="Ala-tRNA-synth_IIc_N"/>
</dbReference>
<dbReference type="Gene3D" id="3.30.980.10">
    <property type="entry name" value="Threonyl-trna Synthetase, Chain A, domain 2"/>
    <property type="match status" value="1"/>
</dbReference>
<dbReference type="GO" id="GO:0005829">
    <property type="term" value="C:cytosol"/>
    <property type="evidence" value="ECO:0007669"/>
    <property type="project" value="TreeGrafter"/>
</dbReference>
<gene>
    <name evidence="14 17" type="primary">alaS</name>
    <name evidence="17" type="ORF">JKK62_17050</name>
</gene>
<keyword evidence="7 14" id="KW-0862">Zinc</keyword>
<keyword evidence="5 14" id="KW-0479">Metal-binding</keyword>
<dbReference type="InterPro" id="IPR018163">
    <property type="entry name" value="Thr/Ala-tRNA-synth_IIc_edit"/>
</dbReference>
<dbReference type="InterPro" id="IPR050058">
    <property type="entry name" value="Ala-tRNA_ligase"/>
</dbReference>
<dbReference type="Pfam" id="PF01411">
    <property type="entry name" value="tRNA-synt_2c"/>
    <property type="match status" value="1"/>
</dbReference>
<comment type="domain">
    <text evidence="14">Consists of three domains; the N-terminal catalytic domain, the editing domain and the C-terminal C-Ala domain. The editing domain removes incorrectly charged amino acids, while the C-Ala domain, along with tRNA(Ala), serves as a bridge to cooperatively bring together the editing and aminoacylation centers thus stimulating deacylation of misacylated tRNAs.</text>
</comment>
<dbReference type="HAMAP" id="MF_00036_B">
    <property type="entry name" value="Ala_tRNA_synth_B"/>
    <property type="match status" value="1"/>
</dbReference>
<evidence type="ECO:0000313" key="17">
    <source>
        <dbReference type="EMBL" id="MBK6090321.1"/>
    </source>
</evidence>
<dbReference type="InterPro" id="IPR012947">
    <property type="entry name" value="tRNA_SAD"/>
</dbReference>
<dbReference type="Gene3D" id="3.30.54.20">
    <property type="match status" value="1"/>
</dbReference>
<dbReference type="Pfam" id="PF07973">
    <property type="entry name" value="tRNA_SAD"/>
    <property type="match status" value="1"/>
</dbReference>
<dbReference type="InterPro" id="IPR009000">
    <property type="entry name" value="Transl_B-barrel_sf"/>
</dbReference>
<keyword evidence="4 14" id="KW-0436">Ligase</keyword>
<feature type="binding site" evidence="14">
    <location>
        <position position="664"/>
    </location>
    <ligand>
        <name>Zn(2+)</name>
        <dbReference type="ChEBI" id="CHEBI:29105"/>
    </ligand>
</feature>
<keyword evidence="6 14" id="KW-0547">Nucleotide-binding</keyword>
<dbReference type="GO" id="GO:0005524">
    <property type="term" value="F:ATP binding"/>
    <property type="evidence" value="ECO:0007669"/>
    <property type="project" value="UniProtKB-UniRule"/>
</dbReference>
<evidence type="ECO:0000256" key="11">
    <source>
        <dbReference type="ARBA" id="ARBA00023146"/>
    </source>
</evidence>
<evidence type="ECO:0000256" key="5">
    <source>
        <dbReference type="ARBA" id="ARBA00022723"/>
    </source>
</evidence>
<reference evidence="17" key="1">
    <citation type="submission" date="2021-01" db="EMBL/GenBank/DDBJ databases">
        <title>Genome public.</title>
        <authorList>
            <person name="Liu C."/>
            <person name="Sun Q."/>
        </authorList>
    </citation>
    <scope>NUCLEOTIDE SEQUENCE</scope>
    <source>
        <strain evidence="17">M6</strain>
    </source>
</reference>
<comment type="caution">
    <text evidence="17">The sequence shown here is derived from an EMBL/GenBank/DDBJ whole genome shotgun (WGS) entry which is preliminary data.</text>
</comment>
<dbReference type="RefSeq" id="WP_186833548.1">
    <property type="nucleotide sequence ID" value="NZ_JAEQMG010000201.1"/>
</dbReference>
<evidence type="ECO:0000256" key="2">
    <source>
        <dbReference type="ARBA" id="ARBA00008226"/>
    </source>
</evidence>
<comment type="catalytic activity">
    <reaction evidence="13 14">
        <text>tRNA(Ala) + L-alanine + ATP = L-alanyl-tRNA(Ala) + AMP + diphosphate</text>
        <dbReference type="Rhea" id="RHEA:12540"/>
        <dbReference type="Rhea" id="RHEA-COMP:9657"/>
        <dbReference type="Rhea" id="RHEA-COMP:9923"/>
        <dbReference type="ChEBI" id="CHEBI:30616"/>
        <dbReference type="ChEBI" id="CHEBI:33019"/>
        <dbReference type="ChEBI" id="CHEBI:57972"/>
        <dbReference type="ChEBI" id="CHEBI:78442"/>
        <dbReference type="ChEBI" id="CHEBI:78497"/>
        <dbReference type="ChEBI" id="CHEBI:456215"/>
        <dbReference type="EC" id="6.1.1.7"/>
    </reaction>
</comment>
<dbReference type="FunFam" id="3.30.930.10:FF:000004">
    <property type="entry name" value="Alanine--tRNA ligase"/>
    <property type="match status" value="1"/>
</dbReference>
<dbReference type="FunFam" id="3.30.980.10:FF:000004">
    <property type="entry name" value="Alanine--tRNA ligase, cytoplasmic"/>
    <property type="match status" value="1"/>
</dbReference>
<keyword evidence="18" id="KW-1185">Reference proteome</keyword>
<dbReference type="Gene3D" id="6.10.250.550">
    <property type="match status" value="1"/>
</dbReference>
<evidence type="ECO:0000256" key="13">
    <source>
        <dbReference type="ARBA" id="ARBA00048300"/>
    </source>
</evidence>
<dbReference type="GO" id="GO:0000049">
    <property type="term" value="F:tRNA binding"/>
    <property type="evidence" value="ECO:0007669"/>
    <property type="project" value="UniProtKB-KW"/>
</dbReference>
<dbReference type="AlphaFoldDB" id="A0A934WUU6"/>
<dbReference type="NCBIfam" id="TIGR00344">
    <property type="entry name" value="alaS"/>
    <property type="match status" value="1"/>
</dbReference>
<dbReference type="FunFam" id="3.30.54.20:FF:000001">
    <property type="entry name" value="Alanine--tRNA ligase"/>
    <property type="match status" value="1"/>
</dbReference>
<keyword evidence="11 14" id="KW-0030">Aminoacyl-tRNA synthetase</keyword>
<feature type="binding site" evidence="14">
    <location>
        <position position="668"/>
    </location>
    <ligand>
        <name>Zn(2+)</name>
        <dbReference type="ChEBI" id="CHEBI:29105"/>
    </ligand>
</feature>
<sequence length="876" mass="97191">MQYMGLNELREKFLSFMESKGHLRLPSFPLIPKDDNSLLLINSGMAPMKKYFTGEITPPRSRVTTCQKCIRTPDIERVGITARHGTYFEMLGNFSFGDYFKHEATAWAWEFFTKELEMPVDKLYVSIYQDDDEAYDIWTKEVGVDPSHMVRMGKEDNFWEHGSGPCGPCSEIYFDRGDEKGCGKPDCHVGCECDRFVEVWNLVFSQFESDGKGNYTEMAKKNIDTGMGLERLACVMQGVDNLFLVDTVQNIMKHISQVVGVNYGEDDKKDISLRVITDHIRSTTFMIADGVMPSNEGRGYVLRRLLRRAARHGRLLGRTEPFLYQICDTVIKENASAYPELVEKKDYIIKLIQVEEENFAKTIDAGLAMLREIIENKDVDILTGEDAFKLNDTFGFPIDLTREILSERGIKVDVERFHELMLLQKQRSRKARKNAGADAWDSDSIDFNDLSATEFVGYTDYQCEAKVVAIAKDGERVDRAQEGENVIVALDRTPFYAESGGQVGDSGEIKAGNCMIEVDDVKKDPTGVFMHMCVVDTGTIAVGDTVTAKIDIERRLDIMRNHTAAHLLQAALREVLGTHVQQAGQLVDEDVVRFDFTHFSAMTAEELLAVEKRVNEIILAGIPVTCTEMSIDEAKKKGAMALFGEKYGDIVRVVEVSDFSKEFCGGTHVDNSAKVGMFKIKQEGSVAAGVRRIEAVTGHNFIKYLNNAILMISQAASTLHVNNPFELVQGAARMMVRIKEMEKQIEELQNEIAKDQTGAILDNAEEVQGTKVITAMLNGAPADALRKTCENIEEAVDDAVAVLASVTDGKLIFACVCTKNAIAKGLKAGNIVREVARIAGGNGGGKPNIAMAGGKDLTKADEALYAVKDIVEKALG</sequence>
<dbReference type="CDD" id="cd00673">
    <property type="entry name" value="AlaRS_core"/>
    <property type="match status" value="1"/>
</dbReference>
<evidence type="ECO:0000256" key="14">
    <source>
        <dbReference type="HAMAP-Rule" id="MF_00036"/>
    </source>
</evidence>
<keyword evidence="8 14" id="KW-0067">ATP-binding</keyword>
<dbReference type="Proteomes" id="UP000633365">
    <property type="component" value="Unassembled WGS sequence"/>
</dbReference>
<dbReference type="GO" id="GO:0140096">
    <property type="term" value="F:catalytic activity, acting on a protein"/>
    <property type="evidence" value="ECO:0007669"/>
    <property type="project" value="UniProtKB-ARBA"/>
</dbReference>
<organism evidence="17 18">
    <name type="scientific">Ruminococcus difficilis</name>
    <dbReference type="NCBI Taxonomy" id="2763069"/>
    <lineage>
        <taxon>Bacteria</taxon>
        <taxon>Bacillati</taxon>
        <taxon>Bacillota</taxon>
        <taxon>Clostridia</taxon>
        <taxon>Eubacteriales</taxon>
        <taxon>Oscillospiraceae</taxon>
        <taxon>Ruminococcus</taxon>
    </lineage>
</organism>
<dbReference type="PRINTS" id="PR00980">
    <property type="entry name" value="TRNASYNTHALA"/>
</dbReference>
<dbReference type="GO" id="GO:0016740">
    <property type="term" value="F:transferase activity"/>
    <property type="evidence" value="ECO:0007669"/>
    <property type="project" value="UniProtKB-ARBA"/>
</dbReference>
<dbReference type="GO" id="GO:0008270">
    <property type="term" value="F:zinc ion binding"/>
    <property type="evidence" value="ECO:0007669"/>
    <property type="project" value="UniProtKB-UniRule"/>
</dbReference>
<evidence type="ECO:0000256" key="6">
    <source>
        <dbReference type="ARBA" id="ARBA00022741"/>
    </source>
</evidence>
<proteinExistence type="inferred from homology"/>
<dbReference type="FunFam" id="3.10.310.40:FF:000001">
    <property type="entry name" value="Alanine--tRNA ligase"/>
    <property type="match status" value="1"/>
</dbReference>
<evidence type="ECO:0000256" key="15">
    <source>
        <dbReference type="SAM" id="Coils"/>
    </source>
</evidence>
<dbReference type="InterPro" id="IPR003156">
    <property type="entry name" value="DHHA1_dom"/>
</dbReference>
<keyword evidence="3 14" id="KW-0820">tRNA-binding</keyword>
<dbReference type="GO" id="GO:0002161">
    <property type="term" value="F:aminoacyl-tRNA deacylase activity"/>
    <property type="evidence" value="ECO:0007669"/>
    <property type="project" value="TreeGrafter"/>
</dbReference>
<dbReference type="PANTHER" id="PTHR11777:SF9">
    <property type="entry name" value="ALANINE--TRNA LIGASE, CYTOPLASMIC"/>
    <property type="match status" value="1"/>
</dbReference>
<dbReference type="SUPFAM" id="SSF101353">
    <property type="entry name" value="Putative anticodon-binding domain of alanyl-tRNA synthetase (AlaRS)"/>
    <property type="match status" value="1"/>
</dbReference>
<dbReference type="GO" id="GO:0004813">
    <property type="term" value="F:alanine-tRNA ligase activity"/>
    <property type="evidence" value="ECO:0007669"/>
    <property type="project" value="UniProtKB-UniRule"/>
</dbReference>
<dbReference type="EMBL" id="JAEQMG010000201">
    <property type="protein sequence ID" value="MBK6090321.1"/>
    <property type="molecule type" value="Genomic_DNA"/>
</dbReference>
<dbReference type="SUPFAM" id="SSF55681">
    <property type="entry name" value="Class II aaRS and biotin synthetases"/>
    <property type="match status" value="1"/>
</dbReference>
<comment type="cofactor">
    <cofactor evidence="14">
        <name>Zn(2+)</name>
        <dbReference type="ChEBI" id="CHEBI:29105"/>
    </cofactor>
    <text evidence="14">Binds 1 zinc ion per subunit.</text>
</comment>
<keyword evidence="15" id="KW-0175">Coiled coil</keyword>
<evidence type="ECO:0000256" key="10">
    <source>
        <dbReference type="ARBA" id="ARBA00022917"/>
    </source>
</evidence>
<dbReference type="Gene3D" id="3.10.310.40">
    <property type="match status" value="1"/>
</dbReference>
<dbReference type="SMART" id="SM00863">
    <property type="entry name" value="tRNA_SAD"/>
    <property type="match status" value="1"/>
</dbReference>
<dbReference type="InterPro" id="IPR018165">
    <property type="entry name" value="Ala-tRNA-synth_IIc_core"/>
</dbReference>
<dbReference type="InterPro" id="IPR002318">
    <property type="entry name" value="Ala-tRNA-lgiase_IIc"/>
</dbReference>